<dbReference type="InterPro" id="IPR010502">
    <property type="entry name" value="Carb-bd_dom_fam9"/>
</dbReference>
<reference key="1">
    <citation type="submission" date="2010-11" db="EMBL/GenBank/DDBJ databases">
        <title>The complete genome of Bacteroides helcogenes P 36-108.</title>
        <authorList>
            <consortium name="US DOE Joint Genome Institute (JGI-PGF)"/>
            <person name="Lucas S."/>
            <person name="Copeland A."/>
            <person name="Lapidus A."/>
            <person name="Bruce D."/>
            <person name="Goodwin L."/>
            <person name="Pitluck S."/>
            <person name="Kyrpides N."/>
            <person name="Mavromatis K."/>
            <person name="Ivanova N."/>
            <person name="Zeytun A."/>
            <person name="Brettin T."/>
            <person name="Detter J.C."/>
            <person name="Tapia R."/>
            <person name="Han C."/>
            <person name="Land M."/>
            <person name="Hauser L."/>
            <person name="Markowitz V."/>
            <person name="Cheng J.-F."/>
            <person name="Hugenholtz P."/>
            <person name="Woyke T."/>
            <person name="Wu D."/>
            <person name="Gronow S."/>
            <person name="Wellnitz S."/>
            <person name="Brambilla E."/>
            <person name="Klenk H.-P."/>
            <person name="Eisen J.A."/>
        </authorList>
    </citation>
    <scope>NUCLEOTIDE SEQUENCE</scope>
    <source>
        <strain>P 36-108</strain>
    </source>
</reference>
<name>E6SWJ8_BACT6</name>
<dbReference type="GO" id="GO:0004553">
    <property type="term" value="F:hydrolase activity, hydrolyzing O-glycosyl compounds"/>
    <property type="evidence" value="ECO:0007669"/>
    <property type="project" value="InterPro"/>
</dbReference>
<gene>
    <name evidence="3" type="ordered locus">Bache_0571</name>
</gene>
<evidence type="ECO:0000313" key="4">
    <source>
        <dbReference type="Proteomes" id="UP000008630"/>
    </source>
</evidence>
<dbReference type="CDD" id="cd09620">
    <property type="entry name" value="CBM9_like_3"/>
    <property type="match status" value="1"/>
</dbReference>
<feature type="signal peptide" evidence="1">
    <location>
        <begin position="1"/>
        <end position="22"/>
    </location>
</feature>
<feature type="domain" description="Carbohydrate-binding" evidence="2">
    <location>
        <begin position="47"/>
        <end position="245"/>
    </location>
</feature>
<protein>
    <recommendedName>
        <fullName evidence="2">Carbohydrate-binding domain-containing protein</fullName>
    </recommendedName>
</protein>
<dbReference type="KEGG" id="bhl:Bache_0571"/>
<dbReference type="AlphaFoldDB" id="E6SWJ8"/>
<dbReference type="RefSeq" id="WP_013546211.1">
    <property type="nucleotide sequence ID" value="NC_014933.1"/>
</dbReference>
<dbReference type="HOGENOM" id="CLU_106157_0_0_10"/>
<evidence type="ECO:0000313" key="3">
    <source>
        <dbReference type="EMBL" id="ADV42596.1"/>
    </source>
</evidence>
<reference evidence="3 4" key="2">
    <citation type="journal article" date="2011" name="Stand. Genomic Sci.">
        <title>Complete genome sequence of Bacteroides helcogenes type strain (P 36-108).</title>
        <authorList>
            <person name="Pati A."/>
            <person name="Gronow S."/>
            <person name="Zeytun A."/>
            <person name="Lapidus A."/>
            <person name="Nolan M."/>
            <person name="Hammon N."/>
            <person name="Deshpande S."/>
            <person name="Cheng J.F."/>
            <person name="Tapia R."/>
            <person name="Han C."/>
            <person name="Goodwin L."/>
            <person name="Pitluck S."/>
            <person name="Liolios K."/>
            <person name="Pagani I."/>
            <person name="Ivanova N."/>
            <person name="Mavromatis K."/>
            <person name="Chen A."/>
            <person name="Palaniappan K."/>
            <person name="Land M."/>
            <person name="Hauser L."/>
            <person name="Chang Y.J."/>
            <person name="Jeffries C.D."/>
            <person name="Detter J.C."/>
            <person name="Brambilla E."/>
            <person name="Rohde M."/>
            <person name="Goker M."/>
            <person name="Woyke T."/>
            <person name="Bristow J."/>
            <person name="Eisen J.A."/>
            <person name="Markowitz V."/>
            <person name="Hugenholtz P."/>
            <person name="Kyrpides N.C."/>
            <person name="Klenk H.P."/>
            <person name="Lucas S."/>
        </authorList>
    </citation>
    <scope>NUCLEOTIDE SEQUENCE [LARGE SCALE GENOMIC DNA]</scope>
    <source>
        <strain evidence="4">ATCC 35417 / DSM 20613 / JCM 6297 / CCUG 15421 / P 36-108</strain>
    </source>
</reference>
<keyword evidence="4" id="KW-1185">Reference proteome</keyword>
<keyword evidence="1" id="KW-0732">Signal</keyword>
<accession>E6SWJ8</accession>
<dbReference type="GO" id="GO:0016052">
    <property type="term" value="P:carbohydrate catabolic process"/>
    <property type="evidence" value="ECO:0007669"/>
    <property type="project" value="InterPro"/>
</dbReference>
<feature type="chain" id="PRO_5003211197" description="Carbohydrate-binding domain-containing protein" evidence="1">
    <location>
        <begin position="23"/>
        <end position="246"/>
    </location>
</feature>
<dbReference type="eggNOG" id="COG3706">
    <property type="taxonomic scope" value="Bacteria"/>
</dbReference>
<dbReference type="OrthoDB" id="9801646at2"/>
<dbReference type="SUPFAM" id="SSF49344">
    <property type="entry name" value="CBD9-like"/>
    <property type="match status" value="1"/>
</dbReference>
<evidence type="ECO:0000259" key="2">
    <source>
        <dbReference type="Pfam" id="PF16011"/>
    </source>
</evidence>
<dbReference type="Gene3D" id="2.60.40.1190">
    <property type="match status" value="1"/>
</dbReference>
<dbReference type="Pfam" id="PF16011">
    <property type="entry name" value="CBM9_2"/>
    <property type="match status" value="1"/>
</dbReference>
<dbReference type="GO" id="GO:0030246">
    <property type="term" value="F:carbohydrate binding"/>
    <property type="evidence" value="ECO:0007669"/>
    <property type="project" value="InterPro"/>
</dbReference>
<dbReference type="Proteomes" id="UP000008630">
    <property type="component" value="Chromosome"/>
</dbReference>
<proteinExistence type="predicted"/>
<dbReference type="EMBL" id="CP002352">
    <property type="protein sequence ID" value="ADV42596.1"/>
    <property type="molecule type" value="Genomic_DNA"/>
</dbReference>
<evidence type="ECO:0000256" key="1">
    <source>
        <dbReference type="SAM" id="SignalP"/>
    </source>
</evidence>
<organism evidence="3 4">
    <name type="scientific">Bacteroides helcogenes (strain ATCC 35417 / DSM 20613 / JCM 6297 / CCUG 15421 / P 36-108)</name>
    <dbReference type="NCBI Taxonomy" id="693979"/>
    <lineage>
        <taxon>Bacteria</taxon>
        <taxon>Pseudomonadati</taxon>
        <taxon>Bacteroidota</taxon>
        <taxon>Bacteroidia</taxon>
        <taxon>Bacteroidales</taxon>
        <taxon>Bacteroidaceae</taxon>
        <taxon>Bacteroides</taxon>
    </lineage>
</organism>
<sequence>MYLRKFLTMMVAAVLCALPLSADNPQNSKMKELNVKKVSAVNVPVESVPALLDKEKVAFQPLKSVNWEAAYPYCPDVEFRIAHTGDAFLLNFKVEEASVRAVAGHDNGSVWEDACVEFFSIPAADGIYYNIECNCVGTLLVGAGTGRGNRKPAPQEVLDKVQRWSSLGREAFEEKIGECTWEVALIIPYSTFFLHDIASLDGKTIRANFYKCGDKLRTPHFLSWSPIELPKPDFHSPKFFGTLNLE</sequence>
<dbReference type="PATRIC" id="fig|693979.3.peg.609"/>
<dbReference type="STRING" id="693979.Bache_0571"/>